<gene>
    <name evidence="2" type="ORF">SSP531S_01080</name>
</gene>
<evidence type="ECO:0000313" key="2">
    <source>
        <dbReference type="EMBL" id="GBP98716.1"/>
    </source>
</evidence>
<protein>
    <submittedName>
        <fullName evidence="2">Uncharacterized protein</fullName>
    </submittedName>
</protein>
<evidence type="ECO:0000313" key="3">
    <source>
        <dbReference type="Proteomes" id="UP000265354"/>
    </source>
</evidence>
<reference evidence="2 3" key="1">
    <citation type="submission" date="2018-07" db="EMBL/GenBank/DDBJ databases">
        <title>Whole Genome Shotgun Sequence of Streptomyces spongiicola strain 531S.</title>
        <authorList>
            <person name="Dohra H."/>
            <person name="Kodani S."/>
        </authorList>
    </citation>
    <scope>NUCLEOTIDE SEQUENCE [LARGE SCALE GENOMIC DNA]</scope>
    <source>
        <strain evidence="2 3">531S</strain>
    </source>
</reference>
<dbReference type="AlphaFoldDB" id="A0A388SQ58"/>
<feature type="compositionally biased region" description="Low complexity" evidence="1">
    <location>
        <begin position="170"/>
        <end position="181"/>
    </location>
</feature>
<comment type="caution">
    <text evidence="2">The sequence shown here is derived from an EMBL/GenBank/DDBJ whole genome shotgun (WGS) entry which is preliminary data.</text>
</comment>
<sequence>MEPSKNPSAGSPRASAPARKRDAAPLPGPDLAVPGRLLPWSSPEGKPCHLVTDDPGSYLSRFADDVEAEQLAVGRQTLADAGKVLADPMSPYGEVRYAGIRLAECLADAVRVAESRGMRLPVHTGRPDGGTGDGSGGHRSDERGDRRGDRRAEHHGDRDRDRDRGDDPDAGPGVPAEGGVVPTVKERQGR</sequence>
<feature type="compositionally biased region" description="Low complexity" evidence="1">
    <location>
        <begin position="7"/>
        <end position="17"/>
    </location>
</feature>
<proteinExistence type="predicted"/>
<accession>A0A388SQ58</accession>
<dbReference type="RefSeq" id="WP_245990618.1">
    <property type="nucleotide sequence ID" value="NZ_BGZL01000001.1"/>
</dbReference>
<evidence type="ECO:0000256" key="1">
    <source>
        <dbReference type="SAM" id="MobiDB-lite"/>
    </source>
</evidence>
<organism evidence="2 3">
    <name type="scientific">Streptomyces spongiicola</name>
    <dbReference type="NCBI Taxonomy" id="1690221"/>
    <lineage>
        <taxon>Bacteria</taxon>
        <taxon>Bacillati</taxon>
        <taxon>Actinomycetota</taxon>
        <taxon>Actinomycetes</taxon>
        <taxon>Kitasatosporales</taxon>
        <taxon>Streptomycetaceae</taxon>
        <taxon>Streptomyces</taxon>
    </lineage>
</organism>
<feature type="region of interest" description="Disordered" evidence="1">
    <location>
        <begin position="1"/>
        <end position="48"/>
    </location>
</feature>
<feature type="compositionally biased region" description="Basic and acidic residues" evidence="1">
    <location>
        <begin position="136"/>
        <end position="167"/>
    </location>
</feature>
<name>A0A388SQ58_9ACTN</name>
<dbReference type="Proteomes" id="UP000265354">
    <property type="component" value="Unassembled WGS sequence"/>
</dbReference>
<feature type="region of interest" description="Disordered" evidence="1">
    <location>
        <begin position="115"/>
        <end position="190"/>
    </location>
</feature>
<dbReference type="EMBL" id="BGZL01000001">
    <property type="protein sequence ID" value="GBP98716.1"/>
    <property type="molecule type" value="Genomic_DNA"/>
</dbReference>